<dbReference type="Gene3D" id="1.10.20.60">
    <property type="entry name" value="Glu-tRNAGln amidotransferase C subunit, N-terminal domain"/>
    <property type="match status" value="1"/>
</dbReference>
<dbReference type="GO" id="GO:0016740">
    <property type="term" value="F:transferase activity"/>
    <property type="evidence" value="ECO:0007669"/>
    <property type="project" value="UniProtKB-KW"/>
</dbReference>
<dbReference type="Pfam" id="PF02686">
    <property type="entry name" value="GatC"/>
    <property type="match status" value="1"/>
</dbReference>
<accession>A0A7C4D075</accession>
<dbReference type="SUPFAM" id="SSF141000">
    <property type="entry name" value="Glu-tRNAGln amidotransferase C subunit"/>
    <property type="match status" value="1"/>
</dbReference>
<dbReference type="EMBL" id="DTCA01000042">
    <property type="protein sequence ID" value="HGM07000.1"/>
    <property type="molecule type" value="Genomic_DNA"/>
</dbReference>
<proteinExistence type="predicted"/>
<protein>
    <submittedName>
        <fullName evidence="1">Asp-tRNA(Asn)/Glu-tRNA(Gln) amidotransferase subunit GatC</fullName>
    </submittedName>
</protein>
<gene>
    <name evidence="1" type="primary">gatC</name>
    <name evidence="1" type="ORF">ENU31_01125</name>
</gene>
<keyword evidence="1" id="KW-0808">Transferase</keyword>
<dbReference type="GO" id="GO:0006450">
    <property type="term" value="P:regulation of translational fidelity"/>
    <property type="evidence" value="ECO:0007669"/>
    <property type="project" value="InterPro"/>
</dbReference>
<dbReference type="InterPro" id="IPR003837">
    <property type="entry name" value="GatC"/>
</dbReference>
<dbReference type="NCBIfam" id="TIGR00135">
    <property type="entry name" value="gatC"/>
    <property type="match status" value="1"/>
</dbReference>
<comment type="caution">
    <text evidence="1">The sequence shown here is derived from an EMBL/GenBank/DDBJ whole genome shotgun (WGS) entry which is preliminary data.</text>
</comment>
<sequence>MDMNSDIIEYLENLVLIKFTEVEKNRIRKEIDKIIDMFNTLNTVKNLNDWEPLYHVHDISLPLREDHETEESDEEHEILKENTILINDYVKAPRTVTE</sequence>
<dbReference type="InterPro" id="IPR036113">
    <property type="entry name" value="Asp/Glu-ADT_sf_sub_c"/>
</dbReference>
<organism evidence="1">
    <name type="scientific">Ignisphaera aggregans</name>
    <dbReference type="NCBI Taxonomy" id="334771"/>
    <lineage>
        <taxon>Archaea</taxon>
        <taxon>Thermoproteota</taxon>
        <taxon>Thermoprotei</taxon>
        <taxon>Desulfurococcales</taxon>
        <taxon>Desulfurococcaceae</taxon>
        <taxon>Ignisphaera</taxon>
    </lineage>
</organism>
<evidence type="ECO:0000313" key="1">
    <source>
        <dbReference type="EMBL" id="HGM07000.1"/>
    </source>
</evidence>
<name>A0A7C4D075_9CREN</name>
<dbReference type="AlphaFoldDB" id="A0A7C4D075"/>
<reference evidence="1" key="1">
    <citation type="journal article" date="2020" name="mSystems">
        <title>Genome- and Community-Level Interaction Insights into Carbon Utilization and Element Cycling Functions of Hydrothermarchaeota in Hydrothermal Sediment.</title>
        <authorList>
            <person name="Zhou Z."/>
            <person name="Liu Y."/>
            <person name="Xu W."/>
            <person name="Pan J."/>
            <person name="Luo Z.H."/>
            <person name="Li M."/>
        </authorList>
    </citation>
    <scope>NUCLEOTIDE SEQUENCE [LARGE SCALE GENOMIC DNA]</scope>
    <source>
        <strain evidence="1">SpSt-658</strain>
    </source>
</reference>